<proteinExistence type="predicted"/>
<gene>
    <name evidence="2" type="ORF">SDC9_169199</name>
</gene>
<organism evidence="2">
    <name type="scientific">bioreactor metagenome</name>
    <dbReference type="NCBI Taxonomy" id="1076179"/>
    <lineage>
        <taxon>unclassified sequences</taxon>
        <taxon>metagenomes</taxon>
        <taxon>ecological metagenomes</taxon>
    </lineage>
</organism>
<evidence type="ECO:0000256" key="1">
    <source>
        <dbReference type="SAM" id="MobiDB-lite"/>
    </source>
</evidence>
<dbReference type="EMBL" id="VSSQ01069890">
    <property type="protein sequence ID" value="MPN21817.1"/>
    <property type="molecule type" value="Genomic_DNA"/>
</dbReference>
<feature type="region of interest" description="Disordered" evidence="1">
    <location>
        <begin position="1"/>
        <end position="21"/>
    </location>
</feature>
<reference evidence="2" key="1">
    <citation type="submission" date="2019-08" db="EMBL/GenBank/DDBJ databases">
        <authorList>
            <person name="Kucharzyk K."/>
            <person name="Murdoch R.W."/>
            <person name="Higgins S."/>
            <person name="Loffler F."/>
        </authorList>
    </citation>
    <scope>NUCLEOTIDE SEQUENCE</scope>
</reference>
<sequence>MLHHAVGKISTHDVAARKRTPAVRTMPARETVIPADFHQFRNVNIFEQGTVVELRQRIEVQAAMVETPRLPRLLMVRKPLMVKFIQKIVGEL</sequence>
<comment type="caution">
    <text evidence="2">The sequence shown here is derived from an EMBL/GenBank/DDBJ whole genome shotgun (WGS) entry which is preliminary data.</text>
</comment>
<dbReference type="AlphaFoldDB" id="A0A645G4I9"/>
<accession>A0A645G4I9</accession>
<name>A0A645G4I9_9ZZZZ</name>
<evidence type="ECO:0000313" key="2">
    <source>
        <dbReference type="EMBL" id="MPN21817.1"/>
    </source>
</evidence>
<protein>
    <submittedName>
        <fullName evidence="2">Uncharacterized protein</fullName>
    </submittedName>
</protein>